<keyword evidence="4" id="KW-1185">Reference proteome</keyword>
<comment type="similarity">
    <text evidence="1">Belongs to the AB hydrolase superfamily. AB hydrolase 2 family.</text>
</comment>
<dbReference type="SUPFAM" id="SSF53474">
    <property type="entry name" value="alpha/beta-Hydrolases"/>
    <property type="match status" value="1"/>
</dbReference>
<accession>A0A1Y1X2I4</accession>
<dbReference type="Pfam" id="PF02230">
    <property type="entry name" value="Abhydrolase_2"/>
    <property type="match status" value="1"/>
</dbReference>
<comment type="caution">
    <text evidence="3">The sequence shown here is derived from an EMBL/GenBank/DDBJ whole genome shotgun (WGS) entry which is preliminary data.</text>
</comment>
<sequence length="273" mass="30852">MNMDINVKEYIKSINHDALKSSDFNFCKFKYADSKDKLNNNILVLFHGLGDNPANFLNFGKKINLPQTAIVAIRAPFPIPYFDEGTAWYPSFDNYGELLTSSSPYRMQGLLKTREIISKFVEVLVNKYGYNYREIFFFGFSQGGTIALDSAIFGVKGAIGGVISISGYLLEEEKKLGIKGCQEKWKILNKSVPIFITQGTSDETITVNEAKDNAQFIKSLCGEFNHKFISGKGHTMVSSQVETRSIMEFLSKFLRIRNLKLESMSNLYEISTK</sequence>
<dbReference type="Gene3D" id="3.40.50.1820">
    <property type="entry name" value="alpha/beta hydrolase"/>
    <property type="match status" value="1"/>
</dbReference>
<organism evidence="3 4">
    <name type="scientific">Anaeromyces robustus</name>
    <dbReference type="NCBI Taxonomy" id="1754192"/>
    <lineage>
        <taxon>Eukaryota</taxon>
        <taxon>Fungi</taxon>
        <taxon>Fungi incertae sedis</taxon>
        <taxon>Chytridiomycota</taxon>
        <taxon>Chytridiomycota incertae sedis</taxon>
        <taxon>Neocallimastigomycetes</taxon>
        <taxon>Neocallimastigales</taxon>
        <taxon>Neocallimastigaceae</taxon>
        <taxon>Anaeromyces</taxon>
    </lineage>
</organism>
<feature type="domain" description="Phospholipase/carboxylesterase/thioesterase" evidence="2">
    <location>
        <begin position="34"/>
        <end position="252"/>
    </location>
</feature>
<dbReference type="GO" id="GO:0008474">
    <property type="term" value="F:palmitoyl-(protein) hydrolase activity"/>
    <property type="evidence" value="ECO:0007669"/>
    <property type="project" value="TreeGrafter"/>
</dbReference>
<dbReference type="Proteomes" id="UP000193944">
    <property type="component" value="Unassembled WGS sequence"/>
</dbReference>
<dbReference type="PANTHER" id="PTHR10655:SF67">
    <property type="entry name" value="PHOSPHOLIPASE_CARBOXYLESTERASE SUPERFAMILY (AFU_ORTHOLOGUE AFUA_5G09340)"/>
    <property type="match status" value="1"/>
</dbReference>
<dbReference type="InterPro" id="IPR029058">
    <property type="entry name" value="AB_hydrolase_fold"/>
</dbReference>
<dbReference type="PANTHER" id="PTHR10655">
    <property type="entry name" value="LYSOPHOSPHOLIPASE-RELATED"/>
    <property type="match status" value="1"/>
</dbReference>
<evidence type="ECO:0000313" key="4">
    <source>
        <dbReference type="Proteomes" id="UP000193944"/>
    </source>
</evidence>
<protein>
    <submittedName>
        <fullName evidence="3">Alpha/beta-hydrolase</fullName>
    </submittedName>
</protein>
<dbReference type="OrthoDB" id="437457at2759"/>
<evidence type="ECO:0000313" key="3">
    <source>
        <dbReference type="EMBL" id="ORX79544.1"/>
    </source>
</evidence>
<proteinExistence type="inferred from homology"/>
<evidence type="ECO:0000259" key="2">
    <source>
        <dbReference type="Pfam" id="PF02230"/>
    </source>
</evidence>
<dbReference type="STRING" id="1754192.A0A1Y1X2I4"/>
<dbReference type="GO" id="GO:0005737">
    <property type="term" value="C:cytoplasm"/>
    <property type="evidence" value="ECO:0007669"/>
    <property type="project" value="TreeGrafter"/>
</dbReference>
<name>A0A1Y1X2I4_9FUNG</name>
<evidence type="ECO:0000256" key="1">
    <source>
        <dbReference type="ARBA" id="ARBA00006499"/>
    </source>
</evidence>
<keyword evidence="3" id="KW-0378">Hydrolase</keyword>
<reference evidence="3 4" key="2">
    <citation type="submission" date="2016-08" db="EMBL/GenBank/DDBJ databases">
        <title>Pervasive Adenine N6-methylation of Active Genes in Fungi.</title>
        <authorList>
            <consortium name="DOE Joint Genome Institute"/>
            <person name="Mondo S.J."/>
            <person name="Dannebaum R.O."/>
            <person name="Kuo R.C."/>
            <person name="Labutti K."/>
            <person name="Haridas S."/>
            <person name="Kuo A."/>
            <person name="Salamov A."/>
            <person name="Ahrendt S.R."/>
            <person name="Lipzen A."/>
            <person name="Sullivan W."/>
            <person name="Andreopoulos W.B."/>
            <person name="Clum A."/>
            <person name="Lindquist E."/>
            <person name="Daum C."/>
            <person name="Ramamoorthy G.K."/>
            <person name="Gryganskyi A."/>
            <person name="Culley D."/>
            <person name="Magnuson J.K."/>
            <person name="James T.Y."/>
            <person name="O'Malley M.A."/>
            <person name="Stajich J.E."/>
            <person name="Spatafora J.W."/>
            <person name="Visel A."/>
            <person name="Grigoriev I.V."/>
        </authorList>
    </citation>
    <scope>NUCLEOTIDE SEQUENCE [LARGE SCALE GENOMIC DNA]</scope>
    <source>
        <strain evidence="3 4">S4</strain>
    </source>
</reference>
<dbReference type="InterPro" id="IPR003140">
    <property type="entry name" value="PLipase/COase/thioEstase"/>
</dbReference>
<reference evidence="3 4" key="1">
    <citation type="submission" date="2016-08" db="EMBL/GenBank/DDBJ databases">
        <title>A Parts List for Fungal Cellulosomes Revealed by Comparative Genomics.</title>
        <authorList>
            <consortium name="DOE Joint Genome Institute"/>
            <person name="Haitjema C.H."/>
            <person name="Gilmore S.P."/>
            <person name="Henske J.K."/>
            <person name="Solomon K.V."/>
            <person name="De Groot R."/>
            <person name="Kuo A."/>
            <person name="Mondo S.J."/>
            <person name="Salamov A.A."/>
            <person name="Labutti K."/>
            <person name="Zhao Z."/>
            <person name="Chiniquy J."/>
            <person name="Barry K."/>
            <person name="Brewer H.M."/>
            <person name="Purvine S.O."/>
            <person name="Wright A.T."/>
            <person name="Boxma B."/>
            <person name="Van Alen T."/>
            <person name="Hackstein J.H."/>
            <person name="Baker S.E."/>
            <person name="Grigoriev I.V."/>
            <person name="O'Malley M.A."/>
        </authorList>
    </citation>
    <scope>NUCLEOTIDE SEQUENCE [LARGE SCALE GENOMIC DNA]</scope>
    <source>
        <strain evidence="3 4">S4</strain>
    </source>
</reference>
<dbReference type="InterPro" id="IPR050565">
    <property type="entry name" value="LYPA1-2/EST-like"/>
</dbReference>
<dbReference type="GO" id="GO:0052689">
    <property type="term" value="F:carboxylic ester hydrolase activity"/>
    <property type="evidence" value="ECO:0007669"/>
    <property type="project" value="TreeGrafter"/>
</dbReference>
<dbReference type="EMBL" id="MCFG01000172">
    <property type="protein sequence ID" value="ORX79544.1"/>
    <property type="molecule type" value="Genomic_DNA"/>
</dbReference>
<gene>
    <name evidence="3" type="ORF">BCR32DRAFT_269430</name>
</gene>
<dbReference type="AlphaFoldDB" id="A0A1Y1X2I4"/>